<feature type="region of interest" description="Disordered" evidence="1">
    <location>
        <begin position="295"/>
        <end position="362"/>
    </location>
</feature>
<dbReference type="InterPro" id="IPR007146">
    <property type="entry name" value="Sas10/Utp3/C1D"/>
</dbReference>
<dbReference type="PANTHER" id="PTHR13237:SF9">
    <property type="entry name" value="NEUROGUIDIN"/>
    <property type="match status" value="1"/>
</dbReference>
<name>A0A9W9U1D5_9EURO</name>
<feature type="compositionally biased region" description="Basic and acidic residues" evidence="1">
    <location>
        <begin position="133"/>
        <end position="143"/>
    </location>
</feature>
<reference evidence="2" key="2">
    <citation type="journal article" date="2023" name="IMA Fungus">
        <title>Comparative genomic study of the Penicillium genus elucidates a diverse pangenome and 15 lateral gene transfer events.</title>
        <authorList>
            <person name="Petersen C."/>
            <person name="Sorensen T."/>
            <person name="Nielsen M.R."/>
            <person name="Sondergaard T.E."/>
            <person name="Sorensen J.L."/>
            <person name="Fitzpatrick D.A."/>
            <person name="Frisvad J.C."/>
            <person name="Nielsen K.L."/>
        </authorList>
    </citation>
    <scope>NUCLEOTIDE SEQUENCE</scope>
    <source>
        <strain evidence="2">IBT 21472</strain>
    </source>
</reference>
<comment type="caution">
    <text evidence="2">The sequence shown here is derived from an EMBL/GenBank/DDBJ whole genome shotgun (WGS) entry which is preliminary data.</text>
</comment>
<feature type="compositionally biased region" description="Basic and acidic residues" evidence="1">
    <location>
        <begin position="313"/>
        <end position="329"/>
    </location>
</feature>
<feature type="compositionally biased region" description="Basic and acidic residues" evidence="1">
    <location>
        <begin position="295"/>
        <end position="305"/>
    </location>
</feature>
<feature type="compositionally biased region" description="Basic and acidic residues" evidence="1">
    <location>
        <begin position="223"/>
        <end position="233"/>
    </location>
</feature>
<feature type="compositionally biased region" description="Basic and acidic residues" evidence="1">
    <location>
        <begin position="270"/>
        <end position="282"/>
    </location>
</feature>
<evidence type="ECO:0000313" key="3">
    <source>
        <dbReference type="Proteomes" id="UP001147746"/>
    </source>
</evidence>
<feature type="region of interest" description="Disordered" evidence="1">
    <location>
        <begin position="133"/>
        <end position="282"/>
    </location>
</feature>
<dbReference type="Pfam" id="PF04000">
    <property type="entry name" value="Sas10_Utp3"/>
    <property type="match status" value="1"/>
</dbReference>
<evidence type="ECO:0000256" key="1">
    <source>
        <dbReference type="SAM" id="MobiDB-lite"/>
    </source>
</evidence>
<gene>
    <name evidence="2" type="ORF">N7476_010502</name>
</gene>
<dbReference type="GO" id="GO:0032040">
    <property type="term" value="C:small-subunit processome"/>
    <property type="evidence" value="ECO:0007669"/>
    <property type="project" value="TreeGrafter"/>
</dbReference>
<dbReference type="EMBL" id="JAPZBO010000009">
    <property type="protein sequence ID" value="KAJ5303703.1"/>
    <property type="molecule type" value="Genomic_DNA"/>
</dbReference>
<dbReference type="AlphaFoldDB" id="A0A9W9U1D5"/>
<sequence length="374" mass="41682">MASITAPARAQNLSALLENLKSCLTSAASSLPASRKEASSDVSIEPPQDGISLLDSKSEILLSYLHNLVFLIIFQLRNASSKNAPEDSKDVADATIREETVKKLVELRVFLDRGVRPLEGRLKYQVDKVVKAAEDAERTERPSQSRKSKKAGKAGQGSDEDASDSDDDSDEEDMDEMAYRPNVSAFSKAKPEENKYQAKNATQEPSDGIYRPPKIMPTSLPTTERRERVDRRPQRSNVIDEFVNAEMSSAPMAEPSIGSTIIAGGRQTKSKKDREREADRTRYEETNFVRLPKETKKDIAKRGGLRDSTFGGDEWKGLTEGADRIERLTRRGKSGGVALEKSRKRKNDDGQRSDGVGMGEIFDKRRKKIDSWKK</sequence>
<protein>
    <submittedName>
        <fullName evidence="2">Uncharacterized protein</fullName>
    </submittedName>
</protein>
<dbReference type="GO" id="GO:0000462">
    <property type="term" value="P:maturation of SSU-rRNA from tricistronic rRNA transcript (SSU-rRNA, 5.8S rRNA, LSU-rRNA)"/>
    <property type="evidence" value="ECO:0007669"/>
    <property type="project" value="TreeGrafter"/>
</dbReference>
<feature type="compositionally biased region" description="Acidic residues" evidence="1">
    <location>
        <begin position="158"/>
        <end position="176"/>
    </location>
</feature>
<organism evidence="2 3">
    <name type="scientific">Penicillium atrosanguineum</name>
    <dbReference type="NCBI Taxonomy" id="1132637"/>
    <lineage>
        <taxon>Eukaryota</taxon>
        <taxon>Fungi</taxon>
        <taxon>Dikarya</taxon>
        <taxon>Ascomycota</taxon>
        <taxon>Pezizomycotina</taxon>
        <taxon>Eurotiomycetes</taxon>
        <taxon>Eurotiomycetidae</taxon>
        <taxon>Eurotiales</taxon>
        <taxon>Aspergillaceae</taxon>
        <taxon>Penicillium</taxon>
    </lineage>
</organism>
<keyword evidence="3" id="KW-1185">Reference proteome</keyword>
<dbReference type="PANTHER" id="PTHR13237">
    <property type="entry name" value="SOMETHING ABOUT SILENCING PROTEIN 10-RELATED"/>
    <property type="match status" value="1"/>
</dbReference>
<dbReference type="OrthoDB" id="203440at2759"/>
<dbReference type="Proteomes" id="UP001147746">
    <property type="component" value="Unassembled WGS sequence"/>
</dbReference>
<proteinExistence type="predicted"/>
<reference evidence="2" key="1">
    <citation type="submission" date="2022-12" db="EMBL/GenBank/DDBJ databases">
        <authorList>
            <person name="Petersen C."/>
        </authorList>
    </citation>
    <scope>NUCLEOTIDE SEQUENCE</scope>
    <source>
        <strain evidence="2">IBT 21472</strain>
    </source>
</reference>
<accession>A0A9W9U1D5</accession>
<evidence type="ECO:0000313" key="2">
    <source>
        <dbReference type="EMBL" id="KAJ5303703.1"/>
    </source>
</evidence>